<evidence type="ECO:0000313" key="2">
    <source>
        <dbReference type="Proteomes" id="UP001260072"/>
    </source>
</evidence>
<keyword evidence="2" id="KW-1185">Reference proteome</keyword>
<protein>
    <submittedName>
        <fullName evidence="1">DUF2071 domain-containing protein</fullName>
    </submittedName>
</protein>
<dbReference type="SUPFAM" id="SSF160104">
    <property type="entry name" value="Acetoacetate decarboxylase-like"/>
    <property type="match status" value="1"/>
</dbReference>
<organism evidence="1 2">
    <name type="scientific">Agromyces indicus</name>
    <dbReference type="NCBI Taxonomy" id="758919"/>
    <lineage>
        <taxon>Bacteria</taxon>
        <taxon>Bacillati</taxon>
        <taxon>Actinomycetota</taxon>
        <taxon>Actinomycetes</taxon>
        <taxon>Micrococcales</taxon>
        <taxon>Microbacteriaceae</taxon>
        <taxon>Agromyces</taxon>
    </lineage>
</organism>
<dbReference type="InterPro" id="IPR018644">
    <property type="entry name" value="DUF2071"/>
</dbReference>
<evidence type="ECO:0000313" key="1">
    <source>
        <dbReference type="EMBL" id="MDR5693516.1"/>
    </source>
</evidence>
<sequence length="268" mass="29860">MDCVDGLPRTAPPLPGRVVVEQHWRDLLFLHWRVEPSRVQRFLPKGTRPDIVDGATWVGLIPFVLADTRFPPLPPLHRLGTFVEVNVRLYARDASGRHGVVFRTLEAGRLLPVLAARVGFGLPYHWARSGVTRRADAAGFELDFRSRRHGPAGPATRIRARLGEPLPEHAPDAALAHFLTDRWGYHERHLGRTMWARNTHAPWPLQRAELLELDDGLLAASGFPDLADRLPDSVLASTGVRTAFSRPRAIRTRAWALPALGAHRPAPA</sequence>
<accession>A0ABU1FPW5</accession>
<name>A0ABU1FPW5_9MICO</name>
<comment type="caution">
    <text evidence="1">The sequence shown here is derived from an EMBL/GenBank/DDBJ whole genome shotgun (WGS) entry which is preliminary data.</text>
</comment>
<dbReference type="PANTHER" id="PTHR39186">
    <property type="entry name" value="DUF2071 FAMILY PROTEIN"/>
    <property type="match status" value="1"/>
</dbReference>
<reference evidence="2" key="1">
    <citation type="submission" date="2023-07" db="EMBL/GenBank/DDBJ databases">
        <title>Description of three actinobacteria isolated from air of manufacturing shop in a pharmaceutical factory.</title>
        <authorList>
            <person name="Zhang D.-F."/>
        </authorList>
    </citation>
    <scope>NUCLEOTIDE SEQUENCE [LARGE SCALE GENOMIC DNA]</scope>
    <source>
        <strain evidence="2">CCTCC AB 2011122</strain>
    </source>
</reference>
<gene>
    <name evidence="1" type="ORF">RH861_15685</name>
</gene>
<dbReference type="InterPro" id="IPR023375">
    <property type="entry name" value="ADC_dom_sf"/>
</dbReference>
<dbReference type="RefSeq" id="WP_310521779.1">
    <property type="nucleotide sequence ID" value="NZ_BAABBS010000002.1"/>
</dbReference>
<proteinExistence type="predicted"/>
<dbReference type="Proteomes" id="UP001260072">
    <property type="component" value="Unassembled WGS sequence"/>
</dbReference>
<dbReference type="Pfam" id="PF09844">
    <property type="entry name" value="DUF2071"/>
    <property type="match status" value="1"/>
</dbReference>
<dbReference type="EMBL" id="JAVKGS010000005">
    <property type="protein sequence ID" value="MDR5693516.1"/>
    <property type="molecule type" value="Genomic_DNA"/>
</dbReference>
<dbReference type="PANTHER" id="PTHR39186:SF1">
    <property type="entry name" value="DUF2071 DOMAIN-CONTAINING PROTEIN"/>
    <property type="match status" value="1"/>
</dbReference>